<proteinExistence type="inferred from homology"/>
<evidence type="ECO:0000259" key="11">
    <source>
        <dbReference type="Pfam" id="PF03033"/>
    </source>
</evidence>
<dbReference type="GO" id="GO:0009252">
    <property type="term" value="P:peptidoglycan biosynthetic process"/>
    <property type="evidence" value="ECO:0007669"/>
    <property type="project" value="UniProtKB-UniRule"/>
</dbReference>
<comment type="pathway">
    <text evidence="10">Cell wall biogenesis; peptidoglycan biosynthesis.</text>
</comment>
<dbReference type="GO" id="GO:0005886">
    <property type="term" value="C:plasma membrane"/>
    <property type="evidence" value="ECO:0007669"/>
    <property type="project" value="UniProtKB-SubCell"/>
</dbReference>
<evidence type="ECO:0000313" key="13">
    <source>
        <dbReference type="EMBL" id="PST47375.1"/>
    </source>
</evidence>
<evidence type="ECO:0000256" key="1">
    <source>
        <dbReference type="ARBA" id="ARBA00022475"/>
    </source>
</evidence>
<evidence type="ECO:0000256" key="9">
    <source>
        <dbReference type="ARBA" id="ARBA00023316"/>
    </source>
</evidence>
<evidence type="ECO:0000256" key="3">
    <source>
        <dbReference type="ARBA" id="ARBA00022676"/>
    </source>
</evidence>
<feature type="binding site" evidence="10">
    <location>
        <position position="318"/>
    </location>
    <ligand>
        <name>UDP-N-acetyl-alpha-D-glucosamine</name>
        <dbReference type="ChEBI" id="CHEBI:57705"/>
    </ligand>
</feature>
<dbReference type="GO" id="GO:0050511">
    <property type="term" value="F:undecaprenyldiphospho-muramoylpentapeptide beta-N-acetylglucosaminyltransferase activity"/>
    <property type="evidence" value="ECO:0007669"/>
    <property type="project" value="UniProtKB-UniRule"/>
</dbReference>
<comment type="catalytic activity">
    <reaction evidence="10">
        <text>di-trans,octa-cis-undecaprenyl diphospho-N-acetyl-alpha-D-muramoyl-L-alanyl-D-glutamyl-meso-2,6-diaminopimeloyl-D-alanyl-D-alanine + UDP-N-acetyl-alpha-D-glucosamine = di-trans,octa-cis-undecaprenyl diphospho-[N-acetyl-alpha-D-glucosaminyl-(1-&gt;4)]-N-acetyl-alpha-D-muramoyl-L-alanyl-D-glutamyl-meso-2,6-diaminopimeloyl-D-alanyl-D-alanine + UDP + H(+)</text>
        <dbReference type="Rhea" id="RHEA:31227"/>
        <dbReference type="ChEBI" id="CHEBI:15378"/>
        <dbReference type="ChEBI" id="CHEBI:57705"/>
        <dbReference type="ChEBI" id="CHEBI:58223"/>
        <dbReference type="ChEBI" id="CHEBI:61387"/>
        <dbReference type="ChEBI" id="CHEBI:61388"/>
        <dbReference type="EC" id="2.4.1.227"/>
    </reaction>
</comment>
<dbReference type="Gene3D" id="3.40.50.2000">
    <property type="entry name" value="Glycogen Phosphorylase B"/>
    <property type="match status" value="2"/>
</dbReference>
<keyword evidence="5 10" id="KW-0133">Cell shape</keyword>
<evidence type="ECO:0000313" key="14">
    <source>
        <dbReference type="Proteomes" id="UP000240228"/>
    </source>
</evidence>
<dbReference type="EC" id="2.4.1.227" evidence="10"/>
<dbReference type="EMBL" id="NWTX01000001">
    <property type="protein sequence ID" value="PST47375.1"/>
    <property type="molecule type" value="Genomic_DNA"/>
</dbReference>
<dbReference type="GO" id="GO:0051991">
    <property type="term" value="F:UDP-N-acetyl-D-glucosamine:N-acetylmuramoyl-L-alanyl-D-glutamyl-meso-2,6-diaminopimelyl-D-alanyl-D-alanine-diphosphoundecaprenol 4-beta-N-acetylglucosaminlytransferase activity"/>
    <property type="evidence" value="ECO:0007669"/>
    <property type="project" value="RHEA"/>
</dbReference>
<feature type="binding site" evidence="10">
    <location>
        <position position="207"/>
    </location>
    <ligand>
        <name>UDP-N-acetyl-alpha-D-glucosamine</name>
        <dbReference type="ChEBI" id="CHEBI:57705"/>
    </ligand>
</feature>
<keyword evidence="4 10" id="KW-0808">Transferase</keyword>
<dbReference type="InterPro" id="IPR006009">
    <property type="entry name" value="GlcNAc_MurG"/>
</dbReference>
<evidence type="ECO:0000256" key="8">
    <source>
        <dbReference type="ARBA" id="ARBA00023306"/>
    </source>
</evidence>
<comment type="subcellular location">
    <subcellularLocation>
        <location evidence="10">Cell membrane</location>
        <topology evidence="10">Peripheral membrane protein</topology>
        <orientation evidence="10">Cytoplasmic side</orientation>
    </subcellularLocation>
</comment>
<dbReference type="InterPro" id="IPR007235">
    <property type="entry name" value="Glyco_trans_28_C"/>
</dbReference>
<dbReference type="UniPathway" id="UPA00219"/>
<organism evidence="13 14">
    <name type="scientific">Bifidobacterium callitrichos</name>
    <dbReference type="NCBI Taxonomy" id="762209"/>
    <lineage>
        <taxon>Bacteria</taxon>
        <taxon>Bacillati</taxon>
        <taxon>Actinomycetota</taxon>
        <taxon>Actinomycetes</taxon>
        <taxon>Bifidobacteriales</taxon>
        <taxon>Bifidobacteriaceae</taxon>
        <taxon>Bifidobacterium</taxon>
    </lineage>
</organism>
<keyword evidence="2 10" id="KW-0132">Cell division</keyword>
<dbReference type="GO" id="GO:0005975">
    <property type="term" value="P:carbohydrate metabolic process"/>
    <property type="evidence" value="ECO:0007669"/>
    <property type="project" value="InterPro"/>
</dbReference>
<dbReference type="AlphaFoldDB" id="A0A2T3GD15"/>
<reference evidence="13 14" key="2">
    <citation type="submission" date="2018-03" db="EMBL/GenBank/DDBJ databases">
        <title>The comparative genomics of Bifidobacterium callitrichos reflects dietary carbohydrate utilization within the common marmoset gut.</title>
        <authorList>
            <person name="Rani A."/>
        </authorList>
    </citation>
    <scope>NUCLEOTIDE SEQUENCE [LARGE SCALE GENOMIC DNA]</scope>
    <source>
        <strain evidence="13 14">UMA51805</strain>
    </source>
</reference>
<dbReference type="RefSeq" id="WP_107043276.1">
    <property type="nucleotide sequence ID" value="NZ_NWTX01000001.1"/>
</dbReference>
<gene>
    <name evidence="10" type="primary">murG</name>
    <name evidence="13" type="ORF">CPA40_00685</name>
</gene>
<evidence type="ECO:0000256" key="5">
    <source>
        <dbReference type="ARBA" id="ARBA00022960"/>
    </source>
</evidence>
<dbReference type="GO" id="GO:0051301">
    <property type="term" value="P:cell division"/>
    <property type="evidence" value="ECO:0007669"/>
    <property type="project" value="UniProtKB-KW"/>
</dbReference>
<name>A0A2T3GD15_9BIFI</name>
<keyword evidence="8 10" id="KW-0131">Cell cycle</keyword>
<feature type="binding site" evidence="10">
    <location>
        <position position="125"/>
    </location>
    <ligand>
        <name>UDP-N-acetyl-alpha-D-glucosamine</name>
        <dbReference type="ChEBI" id="CHEBI:57705"/>
    </ligand>
</feature>
<evidence type="ECO:0000256" key="2">
    <source>
        <dbReference type="ARBA" id="ARBA00022618"/>
    </source>
</evidence>
<dbReference type="InterPro" id="IPR004276">
    <property type="entry name" value="GlycoTrans_28_N"/>
</dbReference>
<dbReference type="PANTHER" id="PTHR21015">
    <property type="entry name" value="UDP-N-ACETYLGLUCOSAMINE--N-ACETYLMURAMYL-(PENTAPEPTIDE) PYROPHOSPHORYL-UNDECAPRENOL N-ACETYLGLUCOSAMINE TRANSFERASE 1"/>
    <property type="match status" value="1"/>
</dbReference>
<dbReference type="SUPFAM" id="SSF53756">
    <property type="entry name" value="UDP-Glycosyltransferase/glycogen phosphorylase"/>
    <property type="match status" value="1"/>
</dbReference>
<dbReference type="CDD" id="cd03785">
    <property type="entry name" value="GT28_MurG"/>
    <property type="match status" value="1"/>
</dbReference>
<dbReference type="PANTHER" id="PTHR21015:SF22">
    <property type="entry name" value="GLYCOSYLTRANSFERASE"/>
    <property type="match status" value="1"/>
</dbReference>
<keyword evidence="1 10" id="KW-1003">Cell membrane</keyword>
<dbReference type="Proteomes" id="UP000240228">
    <property type="component" value="Unassembled WGS sequence"/>
</dbReference>
<evidence type="ECO:0000256" key="4">
    <source>
        <dbReference type="ARBA" id="ARBA00022679"/>
    </source>
</evidence>
<comment type="caution">
    <text evidence="10">Lacks conserved residue(s) required for the propagation of feature annotation.</text>
</comment>
<evidence type="ECO:0000259" key="12">
    <source>
        <dbReference type="Pfam" id="PF04101"/>
    </source>
</evidence>
<dbReference type="GO" id="GO:0008360">
    <property type="term" value="P:regulation of cell shape"/>
    <property type="evidence" value="ECO:0007669"/>
    <property type="project" value="UniProtKB-KW"/>
</dbReference>
<dbReference type="Pfam" id="PF03033">
    <property type="entry name" value="Glyco_transf_28"/>
    <property type="match status" value="1"/>
</dbReference>
<dbReference type="HAMAP" id="MF_00033">
    <property type="entry name" value="MurG"/>
    <property type="match status" value="1"/>
</dbReference>
<comment type="similarity">
    <text evidence="10">Belongs to the glycosyltransferase 28 family. MurG subfamily.</text>
</comment>
<feature type="binding site" evidence="10">
    <location>
        <position position="167"/>
    </location>
    <ligand>
        <name>UDP-N-acetyl-alpha-D-glucosamine</name>
        <dbReference type="ChEBI" id="CHEBI:57705"/>
    </ligand>
</feature>
<keyword evidence="3 10" id="KW-0328">Glycosyltransferase</keyword>
<dbReference type="Pfam" id="PF04101">
    <property type="entry name" value="Glyco_tran_28_C"/>
    <property type="match status" value="1"/>
</dbReference>
<evidence type="ECO:0000256" key="6">
    <source>
        <dbReference type="ARBA" id="ARBA00022984"/>
    </source>
</evidence>
<feature type="domain" description="Glycosyl transferase family 28 C-terminal" evidence="12">
    <location>
        <begin position="201"/>
        <end position="376"/>
    </location>
</feature>
<keyword evidence="14" id="KW-1185">Reference proteome</keyword>
<sequence length="385" mass="40580">MKHIVLAGGGTAGHVNPLLSVAAAIGRLEPDAKVSVIGTAVGLEKDLVPAAGFELDTIEKVPFPRHPNLYMFKFPGKWAAETRKVRTILEEREADVVAGFGGYASAPVYATAHRMGLPIVIHEQNARAGMANKLGSRWAEFIGTVYDGTGLKPASDGSIERVGLPLRPAIADLVTKLETDRAAARAEAAAELGVDPNRPLVLVTGGSLGAVSLNRAVAAASADLLKVAQVVHLTGRGKSDEVRSLVDVNAGAEHLTGLGPDDAGRGDYHVAEYLERIDLAFACADLVVCRSGAGTVAELTALGLPAVYVPLPIGNGEQRFNAQPVVEAHGGIMVADKDLTPTWVREEVTTLLDDPQQLHDMGAHAWQYGIRDAAETMARRILDLA</sequence>
<dbReference type="GO" id="GO:0071555">
    <property type="term" value="P:cell wall organization"/>
    <property type="evidence" value="ECO:0007669"/>
    <property type="project" value="UniProtKB-KW"/>
</dbReference>
<evidence type="ECO:0000256" key="10">
    <source>
        <dbReference type="HAMAP-Rule" id="MF_00033"/>
    </source>
</evidence>
<comment type="caution">
    <text evidence="13">The sequence shown here is derived from an EMBL/GenBank/DDBJ whole genome shotgun (WGS) entry which is preliminary data.</text>
</comment>
<protein>
    <recommendedName>
        <fullName evidence="10">UDP-N-acetylglucosamine--N-acetylmuramyl-(pentapeptide) pyrophosphoryl-undecaprenol N-acetylglucosamine transferase</fullName>
        <ecNumber evidence="10">2.4.1.227</ecNumber>
    </recommendedName>
    <alternativeName>
        <fullName evidence="10">Undecaprenyl-PP-MurNAc-pentapeptide-UDPGlcNAc GlcNAc transferase</fullName>
    </alternativeName>
</protein>
<keyword evidence="7 10" id="KW-0472">Membrane</keyword>
<feature type="domain" description="Glycosyltransferase family 28 N-terminal" evidence="11">
    <location>
        <begin position="4"/>
        <end position="140"/>
    </location>
</feature>
<reference evidence="14" key="1">
    <citation type="submission" date="2017-09" db="EMBL/GenBank/DDBJ databases">
        <authorList>
            <person name="Sela D.A."/>
            <person name="Albert K."/>
        </authorList>
    </citation>
    <scope>NUCLEOTIDE SEQUENCE [LARGE SCALE GENOMIC DNA]</scope>
    <source>
        <strain evidence="14">UMA51805</strain>
    </source>
</reference>
<keyword evidence="9 10" id="KW-0961">Cell wall biogenesis/degradation</keyword>
<evidence type="ECO:0000256" key="7">
    <source>
        <dbReference type="ARBA" id="ARBA00023136"/>
    </source>
</evidence>
<accession>A0A2T3GD15</accession>
<keyword evidence="6 10" id="KW-0573">Peptidoglycan synthesis</keyword>
<comment type="function">
    <text evidence="10">Cell wall formation. Catalyzes the transfer of a GlcNAc subunit on undecaprenyl-pyrophosphoryl-MurNAc-pentapeptide (lipid intermediate I) to form undecaprenyl-pyrophosphoryl-MurNAc-(pentapeptide)GlcNAc (lipid intermediate II).</text>
</comment>
<feature type="binding site" evidence="10">
    <location>
        <begin position="11"/>
        <end position="13"/>
    </location>
    <ligand>
        <name>UDP-N-acetyl-alpha-D-glucosamine</name>
        <dbReference type="ChEBI" id="CHEBI:57705"/>
    </ligand>
</feature>